<dbReference type="AlphaFoldDB" id="A0A1Q9EPL9"/>
<feature type="region of interest" description="Disordered" evidence="1">
    <location>
        <begin position="432"/>
        <end position="468"/>
    </location>
</feature>
<keyword evidence="3" id="KW-1185">Reference proteome</keyword>
<evidence type="ECO:0000313" key="2">
    <source>
        <dbReference type="EMBL" id="OLQ09373.1"/>
    </source>
</evidence>
<evidence type="ECO:0000313" key="3">
    <source>
        <dbReference type="Proteomes" id="UP000186817"/>
    </source>
</evidence>
<feature type="compositionally biased region" description="Acidic residues" evidence="1">
    <location>
        <begin position="449"/>
        <end position="468"/>
    </location>
</feature>
<gene>
    <name evidence="2" type="ORF">AK812_SmicGene7060</name>
</gene>
<dbReference type="Proteomes" id="UP000186817">
    <property type="component" value="Unassembled WGS sequence"/>
</dbReference>
<sequence length="645" mass="71794">MADAALKRLETLLQTGLEELSSTFESRWLNEDGDLSKLLAQWESPGTQADLEEIRRYGDGDLIDEMAEDLLEEAVQRAAKAFWPRLDGAGSVGDRLEAAARGLGALRRAQAALLGTLGVEKRLLRWHEVAFRSAIEAAWPAYAADQVESYFAQTWRRCLRQRQDQRVDEWWCSMAGQSLSSSQRVLALLQSNRPRFRQAQSEKLAKLETSTDEAKASDKQLSVDLHVCKETLRGKIETLHSEHKRFEGSTNSNFRGINPVVPGFKHLGDQMKDMLDYLVKANQHNMMQQESMRTTMESTGNSEDRIVRVESLCAGLIDQLNEVNEVVQQVREAQQLQQEQLTTIVERTPKLPKRSPPQETPSQTTTPPAAASQAQPAPQSAPVTLEPSPPTIRLSDHLQPLVRDHGRPVIMVGDALNQPLNQFSTQASATLAERGRSRVGLNPLASSEQDVEMADCDDEDGLEDDEEDDSLQAFREDTSYWKGTMLHVVQVSGEEVAALSQEDMDALAQASGSLGLTGKAVKHHLSTLLGYSRFRQRLLSEGSEICDPDVIEGPMTLQLVILQLCSDTEHNDRLWWAMYRSRASELEESLQVPVDPDDMTGARQFRDQLFPGDTALCIAAFFGHVHCVDLLLQAKADTKHAGHLG</sequence>
<feature type="compositionally biased region" description="Low complexity" evidence="1">
    <location>
        <begin position="360"/>
        <end position="382"/>
    </location>
</feature>
<proteinExistence type="predicted"/>
<dbReference type="EMBL" id="LSRX01000098">
    <property type="protein sequence ID" value="OLQ09373.1"/>
    <property type="molecule type" value="Genomic_DNA"/>
</dbReference>
<accession>A0A1Q9EPL9</accession>
<protein>
    <submittedName>
        <fullName evidence="2">Uncharacterized protein</fullName>
    </submittedName>
</protein>
<dbReference type="Pfam" id="PF00023">
    <property type="entry name" value="Ank"/>
    <property type="match status" value="1"/>
</dbReference>
<reference evidence="2 3" key="1">
    <citation type="submission" date="2016-02" db="EMBL/GenBank/DDBJ databases">
        <title>Genome analysis of coral dinoflagellate symbionts highlights evolutionary adaptations to a symbiotic lifestyle.</title>
        <authorList>
            <person name="Aranda M."/>
            <person name="Li Y."/>
            <person name="Liew Y.J."/>
            <person name="Baumgarten S."/>
            <person name="Simakov O."/>
            <person name="Wilson M."/>
            <person name="Piel J."/>
            <person name="Ashoor H."/>
            <person name="Bougouffa S."/>
            <person name="Bajic V.B."/>
            <person name="Ryu T."/>
            <person name="Ravasi T."/>
            <person name="Bayer T."/>
            <person name="Micklem G."/>
            <person name="Kim H."/>
            <person name="Bhak J."/>
            <person name="Lajeunesse T.C."/>
            <person name="Voolstra C.R."/>
        </authorList>
    </citation>
    <scope>NUCLEOTIDE SEQUENCE [LARGE SCALE GENOMIC DNA]</scope>
    <source>
        <strain evidence="2 3">CCMP2467</strain>
    </source>
</reference>
<feature type="region of interest" description="Disordered" evidence="1">
    <location>
        <begin position="344"/>
        <end position="394"/>
    </location>
</feature>
<dbReference type="InterPro" id="IPR036770">
    <property type="entry name" value="Ankyrin_rpt-contain_sf"/>
</dbReference>
<dbReference type="OrthoDB" id="10356736at2759"/>
<comment type="caution">
    <text evidence="2">The sequence shown here is derived from an EMBL/GenBank/DDBJ whole genome shotgun (WGS) entry which is preliminary data.</text>
</comment>
<evidence type="ECO:0000256" key="1">
    <source>
        <dbReference type="SAM" id="MobiDB-lite"/>
    </source>
</evidence>
<dbReference type="SUPFAM" id="SSF48403">
    <property type="entry name" value="Ankyrin repeat"/>
    <property type="match status" value="1"/>
</dbReference>
<dbReference type="Gene3D" id="1.25.40.20">
    <property type="entry name" value="Ankyrin repeat-containing domain"/>
    <property type="match status" value="1"/>
</dbReference>
<dbReference type="InterPro" id="IPR002110">
    <property type="entry name" value="Ankyrin_rpt"/>
</dbReference>
<organism evidence="2 3">
    <name type="scientific">Symbiodinium microadriaticum</name>
    <name type="common">Dinoflagellate</name>
    <name type="synonym">Zooxanthella microadriatica</name>
    <dbReference type="NCBI Taxonomy" id="2951"/>
    <lineage>
        <taxon>Eukaryota</taxon>
        <taxon>Sar</taxon>
        <taxon>Alveolata</taxon>
        <taxon>Dinophyceae</taxon>
        <taxon>Suessiales</taxon>
        <taxon>Symbiodiniaceae</taxon>
        <taxon>Symbiodinium</taxon>
    </lineage>
</organism>
<name>A0A1Q9EPL9_SYMMI</name>